<feature type="transmembrane region" description="Helical" evidence="5">
    <location>
        <begin position="346"/>
        <end position="379"/>
    </location>
</feature>
<keyword evidence="3 5" id="KW-1133">Transmembrane helix</keyword>
<reference evidence="7 8" key="1">
    <citation type="submission" date="2016-10" db="EMBL/GenBank/DDBJ databases">
        <authorList>
            <person name="de Groot N.N."/>
        </authorList>
    </citation>
    <scope>NUCLEOTIDE SEQUENCE [LARGE SCALE GENOMIC DNA]</scope>
    <source>
        <strain evidence="7 8">DSM 23421</strain>
    </source>
</reference>
<feature type="transmembrane region" description="Helical" evidence="5">
    <location>
        <begin position="12"/>
        <end position="38"/>
    </location>
</feature>
<evidence type="ECO:0000256" key="2">
    <source>
        <dbReference type="ARBA" id="ARBA00022692"/>
    </source>
</evidence>
<evidence type="ECO:0000256" key="1">
    <source>
        <dbReference type="ARBA" id="ARBA00004141"/>
    </source>
</evidence>
<name>A0A1G6X0Y8_9FLAO</name>
<evidence type="ECO:0000313" key="8">
    <source>
        <dbReference type="Proteomes" id="UP000199109"/>
    </source>
</evidence>
<dbReference type="GO" id="GO:0016874">
    <property type="term" value="F:ligase activity"/>
    <property type="evidence" value="ECO:0007669"/>
    <property type="project" value="UniProtKB-KW"/>
</dbReference>
<feature type="transmembrane region" description="Helical" evidence="5">
    <location>
        <begin position="143"/>
        <end position="161"/>
    </location>
</feature>
<feature type="transmembrane region" description="Helical" evidence="5">
    <location>
        <begin position="105"/>
        <end position="123"/>
    </location>
</feature>
<gene>
    <name evidence="7" type="ORF">SAMN05421636_101497</name>
</gene>
<evidence type="ECO:0000256" key="4">
    <source>
        <dbReference type="ARBA" id="ARBA00023136"/>
    </source>
</evidence>
<dbReference type="Pfam" id="PF04932">
    <property type="entry name" value="Wzy_C"/>
    <property type="match status" value="1"/>
</dbReference>
<feature type="transmembrane region" description="Helical" evidence="5">
    <location>
        <begin position="212"/>
        <end position="230"/>
    </location>
</feature>
<dbReference type="STRING" id="641691.SAMN05421636_101497"/>
<accession>A0A1G6X0Y8</accession>
<dbReference type="PANTHER" id="PTHR37422">
    <property type="entry name" value="TEICHURONIC ACID BIOSYNTHESIS PROTEIN TUAE"/>
    <property type="match status" value="1"/>
</dbReference>
<evidence type="ECO:0000256" key="3">
    <source>
        <dbReference type="ARBA" id="ARBA00022989"/>
    </source>
</evidence>
<keyword evidence="4 5" id="KW-0472">Membrane</keyword>
<protein>
    <submittedName>
        <fullName evidence="7">O-antigen ligase</fullName>
    </submittedName>
</protein>
<keyword evidence="2 5" id="KW-0812">Transmembrane</keyword>
<dbReference type="InterPro" id="IPR007016">
    <property type="entry name" value="O-antigen_ligase-rel_domated"/>
</dbReference>
<dbReference type="InterPro" id="IPR051533">
    <property type="entry name" value="WaaL-like"/>
</dbReference>
<evidence type="ECO:0000313" key="7">
    <source>
        <dbReference type="EMBL" id="SDD71729.1"/>
    </source>
</evidence>
<keyword evidence="8" id="KW-1185">Reference proteome</keyword>
<evidence type="ECO:0000259" key="6">
    <source>
        <dbReference type="Pfam" id="PF04932"/>
    </source>
</evidence>
<organism evidence="7 8">
    <name type="scientific">Pricia antarctica</name>
    <dbReference type="NCBI Taxonomy" id="641691"/>
    <lineage>
        <taxon>Bacteria</taxon>
        <taxon>Pseudomonadati</taxon>
        <taxon>Bacteroidota</taxon>
        <taxon>Flavobacteriia</taxon>
        <taxon>Flavobacteriales</taxon>
        <taxon>Flavobacteriaceae</taxon>
        <taxon>Pricia</taxon>
    </lineage>
</organism>
<feature type="transmembrane region" description="Helical" evidence="5">
    <location>
        <begin position="80"/>
        <end position="98"/>
    </location>
</feature>
<dbReference type="GO" id="GO:0016020">
    <property type="term" value="C:membrane"/>
    <property type="evidence" value="ECO:0007669"/>
    <property type="project" value="UniProtKB-SubCell"/>
</dbReference>
<feature type="transmembrane region" description="Helical" evidence="5">
    <location>
        <begin position="173"/>
        <end position="206"/>
    </location>
</feature>
<proteinExistence type="predicted"/>
<dbReference type="PANTHER" id="PTHR37422:SF13">
    <property type="entry name" value="LIPOPOLYSACCHARIDE BIOSYNTHESIS PROTEIN PA4999-RELATED"/>
    <property type="match status" value="1"/>
</dbReference>
<dbReference type="AlphaFoldDB" id="A0A1G6X0Y8"/>
<evidence type="ECO:0000256" key="5">
    <source>
        <dbReference type="SAM" id="Phobius"/>
    </source>
</evidence>
<dbReference type="EMBL" id="FNAO01000001">
    <property type="protein sequence ID" value="SDD71729.1"/>
    <property type="molecule type" value="Genomic_DNA"/>
</dbReference>
<feature type="transmembrane region" description="Helical" evidence="5">
    <location>
        <begin position="320"/>
        <end position="340"/>
    </location>
</feature>
<dbReference type="Proteomes" id="UP000199109">
    <property type="component" value="Unassembled WGS sequence"/>
</dbReference>
<feature type="transmembrane region" description="Helical" evidence="5">
    <location>
        <begin position="50"/>
        <end position="68"/>
    </location>
</feature>
<keyword evidence="7" id="KW-0436">Ligase</keyword>
<dbReference type="RefSeq" id="WP_175455229.1">
    <property type="nucleotide sequence ID" value="NZ_FNAO01000001.1"/>
</dbReference>
<comment type="subcellular location">
    <subcellularLocation>
        <location evidence="1">Membrane</location>
        <topology evidence="1">Multi-pass membrane protein</topology>
    </subcellularLocation>
</comment>
<feature type="domain" description="O-antigen ligase-related" evidence="6">
    <location>
        <begin position="177"/>
        <end position="329"/>
    </location>
</feature>
<sequence length="393" mass="45827">MSLDKVKNIALFFVVASIPLARLYNINSYAVALFSALYLCSPRKRFIPPLNTSTILFFLYYAILGINLFVVEQPKIDSTLIKYLPLLLLPFSVSFIKFKKWVLHVFLYTVLFSCLVCIVTTYIRSKGYIFYYHDPTEILDLQLNYLAIFVCFALAIVYYELLTANVTKLQHYFFIPFLFFSLAIFYNRTSIIVAFILTVFFMIAYLKKKSNLKFLIGFIAFFILSAFWMANRPIVQSKFKELAHIDFHAPNDYNNGVYSRILSWECSWQQIKNAGFFGGGTNNTSHILTECYKKRIGEEAIQVVEGYNAHNQFLQTTLDLGYSGLVVLLLIYGLLLYIGIKKKDTLLLFFFIIMFLFGITESFMIRQWGVVFFVFFAPYLLGRWDNRKNRIEL</sequence>